<dbReference type="EMBL" id="JBAHYK010001562">
    <property type="protein sequence ID" value="KAL0567538.1"/>
    <property type="molecule type" value="Genomic_DNA"/>
</dbReference>
<evidence type="ECO:0000313" key="8">
    <source>
        <dbReference type="EMBL" id="KAL0567538.1"/>
    </source>
</evidence>
<evidence type="ECO:0000256" key="7">
    <source>
        <dbReference type="SAM" id="MobiDB-lite"/>
    </source>
</evidence>
<comment type="similarity">
    <text evidence="2">Belongs to the FAD-binding monooxygenase family.</text>
</comment>
<keyword evidence="3" id="KW-0285">Flavoprotein</keyword>
<keyword evidence="4" id="KW-0274">FAD</keyword>
<comment type="cofactor">
    <cofactor evidence="1">
        <name>FAD</name>
        <dbReference type="ChEBI" id="CHEBI:57692"/>
    </cofactor>
</comment>
<evidence type="ECO:0000256" key="5">
    <source>
        <dbReference type="ARBA" id="ARBA00022857"/>
    </source>
</evidence>
<reference evidence="8 9" key="1">
    <citation type="submission" date="2024-02" db="EMBL/GenBank/DDBJ databases">
        <title>A draft genome for the cacao thread blight pathogen Marasmius crinis-equi.</title>
        <authorList>
            <person name="Cohen S.P."/>
            <person name="Baruah I.K."/>
            <person name="Amoako-Attah I."/>
            <person name="Bukari Y."/>
            <person name="Meinhardt L.W."/>
            <person name="Bailey B.A."/>
        </authorList>
    </citation>
    <scope>NUCLEOTIDE SEQUENCE [LARGE SCALE GENOMIC DNA]</scope>
    <source>
        <strain evidence="8 9">GH-76</strain>
    </source>
</reference>
<evidence type="ECO:0000256" key="4">
    <source>
        <dbReference type="ARBA" id="ARBA00022827"/>
    </source>
</evidence>
<dbReference type="Pfam" id="PF00743">
    <property type="entry name" value="FMO-like"/>
    <property type="match status" value="1"/>
</dbReference>
<keyword evidence="9" id="KW-1185">Reference proteome</keyword>
<evidence type="ECO:0000256" key="2">
    <source>
        <dbReference type="ARBA" id="ARBA00010139"/>
    </source>
</evidence>
<evidence type="ECO:0000256" key="3">
    <source>
        <dbReference type="ARBA" id="ARBA00022630"/>
    </source>
</evidence>
<proteinExistence type="inferred from homology"/>
<dbReference type="Proteomes" id="UP001465976">
    <property type="component" value="Unassembled WGS sequence"/>
</dbReference>
<dbReference type="PANTHER" id="PTHR43098:SF2">
    <property type="entry name" value="FAD-BINDING MONOOXYGENASE AUSB-RELATED"/>
    <property type="match status" value="1"/>
</dbReference>
<dbReference type="PANTHER" id="PTHR43098">
    <property type="entry name" value="L-ORNITHINE N(5)-MONOOXYGENASE-RELATED"/>
    <property type="match status" value="1"/>
</dbReference>
<evidence type="ECO:0008006" key="10">
    <source>
        <dbReference type="Google" id="ProtNLM"/>
    </source>
</evidence>
<evidence type="ECO:0000313" key="9">
    <source>
        <dbReference type="Proteomes" id="UP001465976"/>
    </source>
</evidence>
<gene>
    <name evidence="8" type="ORF">V5O48_014461</name>
</gene>
<evidence type="ECO:0000256" key="1">
    <source>
        <dbReference type="ARBA" id="ARBA00001974"/>
    </source>
</evidence>
<feature type="region of interest" description="Disordered" evidence="7">
    <location>
        <begin position="14"/>
        <end position="34"/>
    </location>
</feature>
<sequence length="647" mass="71251">MENLPPEQQRYFIEAEKRKRQRPEGSDQFQDLEDSKSDRLRHLVDDIWADHAALDALPSPIKGGDHIKFLIVGAGMGGILMAIRLIQEGFTAEQIRIVEAAGGVGGTWYWNRYPGLHCDVESYIYLPLLEETGYIPKQKYSSCVEIRNYLIELVRKWGLADKILYRTSIDGPLRWDESSRTWKVDLITGRGPNGQTKERFSVEADFTFLVNGLFPAPHAPKLPGLDSFKGSMMHTGRWDYSITGGSSETPFPEMDKLKGKRVGIIGTGATAIQVVPELAKYAEQLYVFQRTPSAVHERGQKTTDPAEWRESIAPKDGWQKERMENFAMIMSHSPSLPEGKPNLVGDGWTHLKAYCALVGNESIGPVAPDQIPQHIGKLLALDTESSTKVRARVPEIVKDQKTADALTPWYPAWCKRPTFSDIYLQAFNQPNVHLVDTDGKGIDNVSAKGVVANGQEYPVDVLILGTGYRSPTAGGGNPAKRIGIDIFGRGGRTITDKWDTQGASTLHGVGSNGFPNLFWIYPIQSGVTANFAHNIDTASRHIGHIVARGHERAGGKDKKGVAIEVSEVAEEAWSMRCLAGAAYFAGMATCTPSYLNNEGQVGQGESQAEMMKRARGSPLAHGIVAYIRELEAWRNEGSLDGFEVSAS</sequence>
<protein>
    <recommendedName>
        <fullName evidence="10">FAD/NAD(P)-binding domain-containing protein</fullName>
    </recommendedName>
</protein>
<organism evidence="8 9">
    <name type="scientific">Marasmius crinis-equi</name>
    <dbReference type="NCBI Taxonomy" id="585013"/>
    <lineage>
        <taxon>Eukaryota</taxon>
        <taxon>Fungi</taxon>
        <taxon>Dikarya</taxon>
        <taxon>Basidiomycota</taxon>
        <taxon>Agaricomycotina</taxon>
        <taxon>Agaricomycetes</taxon>
        <taxon>Agaricomycetidae</taxon>
        <taxon>Agaricales</taxon>
        <taxon>Marasmiineae</taxon>
        <taxon>Marasmiaceae</taxon>
        <taxon>Marasmius</taxon>
    </lineage>
</organism>
<comment type="caution">
    <text evidence="8">The sequence shown here is derived from an EMBL/GenBank/DDBJ whole genome shotgun (WGS) entry which is preliminary data.</text>
</comment>
<dbReference type="SUPFAM" id="SSF51905">
    <property type="entry name" value="FAD/NAD(P)-binding domain"/>
    <property type="match status" value="1"/>
</dbReference>
<dbReference type="Pfam" id="PF13450">
    <property type="entry name" value="NAD_binding_8"/>
    <property type="match status" value="1"/>
</dbReference>
<dbReference type="InterPro" id="IPR050775">
    <property type="entry name" value="FAD-binding_Monooxygenases"/>
</dbReference>
<feature type="compositionally biased region" description="Basic and acidic residues" evidence="7">
    <location>
        <begin position="14"/>
        <end position="25"/>
    </location>
</feature>
<dbReference type="InterPro" id="IPR036188">
    <property type="entry name" value="FAD/NAD-bd_sf"/>
</dbReference>
<keyword evidence="5" id="KW-0521">NADP</keyword>
<dbReference type="Gene3D" id="3.50.50.60">
    <property type="entry name" value="FAD/NAD(P)-binding domain"/>
    <property type="match status" value="3"/>
</dbReference>
<evidence type="ECO:0000256" key="6">
    <source>
        <dbReference type="ARBA" id="ARBA00023002"/>
    </source>
</evidence>
<accession>A0ABR3EX92</accession>
<dbReference type="InterPro" id="IPR020946">
    <property type="entry name" value="Flavin_mOase-like"/>
</dbReference>
<name>A0ABR3EX92_9AGAR</name>
<keyword evidence="6" id="KW-0560">Oxidoreductase</keyword>